<dbReference type="STRING" id="200991.AUC31_05770"/>
<dbReference type="EMBL" id="CP013659">
    <property type="protein sequence ID" value="ALS74759.1"/>
    <property type="molecule type" value="Genomic_DNA"/>
</dbReference>
<organism evidence="1 2">
    <name type="scientific">Planococcus rifietoensis</name>
    <dbReference type="NCBI Taxonomy" id="200991"/>
    <lineage>
        <taxon>Bacteria</taxon>
        <taxon>Bacillati</taxon>
        <taxon>Bacillota</taxon>
        <taxon>Bacilli</taxon>
        <taxon>Bacillales</taxon>
        <taxon>Caryophanaceae</taxon>
        <taxon>Planococcus</taxon>
    </lineage>
</organism>
<evidence type="ECO:0008006" key="3">
    <source>
        <dbReference type="Google" id="ProtNLM"/>
    </source>
</evidence>
<keyword evidence="2" id="KW-1185">Reference proteome</keyword>
<dbReference type="AlphaFoldDB" id="A0A0U2PA16"/>
<evidence type="ECO:0000313" key="1">
    <source>
        <dbReference type="EMBL" id="ALS74759.1"/>
    </source>
</evidence>
<dbReference type="RefSeq" id="WP_058381466.1">
    <property type="nucleotide sequence ID" value="NZ_CP013659.2"/>
</dbReference>
<dbReference type="OrthoDB" id="4772335at2"/>
<dbReference type="InterPro" id="IPR011256">
    <property type="entry name" value="Reg_factor_effector_dom_sf"/>
</dbReference>
<sequence length="198" mass="22860">MMQDWKTEERKLYAPAPEAHAVHIPKQFYFVIDGRGSIGSEDFHERLRVLTALSEAVRAMPGHGYCPPGFADYSIYPPETLHHAENQDGLPATFSLMVRQPDFIDNDTIDRAFNLIHKERKFPLLPEVAFEEFEDGLSVQLRSSKKLEPAGEAFRKIDHFLLANALTRRNFHYREIYPGHGRALFDEVVYRVFVKEAQ</sequence>
<dbReference type="Proteomes" id="UP000067683">
    <property type="component" value="Chromosome"/>
</dbReference>
<proteinExistence type="predicted"/>
<name>A0A0U2PA16_9BACL</name>
<reference evidence="1" key="1">
    <citation type="submission" date="2016-01" db="EMBL/GenBank/DDBJ databases">
        <title>Complete genome of Planococcus rifietoensis type strain M8.</title>
        <authorList>
            <person name="See-Too W.S."/>
        </authorList>
    </citation>
    <scope>NUCLEOTIDE SEQUENCE [LARGE SCALE GENOMIC DNA]</scope>
    <source>
        <strain evidence="1">M8</strain>
    </source>
</reference>
<evidence type="ECO:0000313" key="2">
    <source>
        <dbReference type="Proteomes" id="UP000067683"/>
    </source>
</evidence>
<accession>A0A0U2PA16</accession>
<protein>
    <recommendedName>
        <fullName evidence="3">GyrI-like small molecule binding domain-containing protein</fullName>
    </recommendedName>
</protein>
<dbReference type="Gene3D" id="3.20.80.10">
    <property type="entry name" value="Regulatory factor, effector binding domain"/>
    <property type="match status" value="1"/>
</dbReference>
<dbReference type="KEGG" id="prt:AUC31_05770"/>
<gene>
    <name evidence="1" type="ORF">AUC31_05770</name>
</gene>